<keyword evidence="1" id="KW-1133">Transmembrane helix</keyword>
<dbReference type="EMBL" id="LJPX01000439">
    <property type="protein sequence ID" value="KPW69422.1"/>
    <property type="molecule type" value="Genomic_DNA"/>
</dbReference>
<dbReference type="Proteomes" id="UP000281372">
    <property type="component" value="Unassembled WGS sequence"/>
</dbReference>
<keyword evidence="1" id="KW-0472">Membrane</keyword>
<organism evidence="2 4">
    <name type="scientific">Pseudomonas cannabina</name>
    <dbReference type="NCBI Taxonomy" id="86840"/>
    <lineage>
        <taxon>Bacteria</taxon>
        <taxon>Pseudomonadati</taxon>
        <taxon>Pseudomonadota</taxon>
        <taxon>Gammaproteobacteria</taxon>
        <taxon>Pseudomonadales</taxon>
        <taxon>Pseudomonadaceae</taxon>
        <taxon>Pseudomonas</taxon>
    </lineage>
</organism>
<proteinExistence type="predicted"/>
<evidence type="ECO:0000313" key="4">
    <source>
        <dbReference type="Proteomes" id="UP000050564"/>
    </source>
</evidence>
<evidence type="ECO:0000313" key="5">
    <source>
        <dbReference type="Proteomes" id="UP000281372"/>
    </source>
</evidence>
<evidence type="ECO:0000256" key="1">
    <source>
        <dbReference type="SAM" id="Phobius"/>
    </source>
</evidence>
<dbReference type="EMBL" id="RBOW01000971">
    <property type="protein sequence ID" value="RMN18182.1"/>
    <property type="molecule type" value="Genomic_DNA"/>
</dbReference>
<protein>
    <submittedName>
        <fullName evidence="2">Uncharacterized protein</fullName>
    </submittedName>
</protein>
<comment type="caution">
    <text evidence="2">The sequence shown here is derived from an EMBL/GenBank/DDBJ whole genome shotgun (WGS) entry which is preliminary data.</text>
</comment>
<feature type="transmembrane region" description="Helical" evidence="1">
    <location>
        <begin position="6"/>
        <end position="24"/>
    </location>
</feature>
<dbReference type="AlphaFoldDB" id="A0A0N8QWA2"/>
<evidence type="ECO:0000313" key="3">
    <source>
        <dbReference type="EMBL" id="RMN18182.1"/>
    </source>
</evidence>
<name>A0A0N8QWA2_PSECA</name>
<keyword evidence="1" id="KW-0812">Transmembrane</keyword>
<dbReference type="PATRIC" id="fig|86840.3.peg.5919"/>
<reference evidence="2 4" key="1">
    <citation type="submission" date="2015-09" db="EMBL/GenBank/DDBJ databases">
        <title>Genome announcement of multiple Pseudomonas syringae strains.</title>
        <authorList>
            <person name="Thakur S."/>
            <person name="Wang P.W."/>
            <person name="Gong Y."/>
            <person name="Weir B.S."/>
            <person name="Guttman D.S."/>
        </authorList>
    </citation>
    <scope>NUCLEOTIDE SEQUENCE [LARGE SCALE GENOMIC DNA]</scope>
    <source>
        <strain evidence="2 4">ICMP2823</strain>
    </source>
</reference>
<sequence>MLASGVIIQASVMHVLQALSSVFMRQQAMRSDSRFCSINEMFALQRRK</sequence>
<evidence type="ECO:0000313" key="2">
    <source>
        <dbReference type="EMBL" id="KPW69422.1"/>
    </source>
</evidence>
<accession>A0A0N8QWA2</accession>
<dbReference type="Proteomes" id="UP000050564">
    <property type="component" value="Unassembled WGS sequence"/>
</dbReference>
<gene>
    <name evidence="2" type="ORF">ALO81_101989</name>
    <name evidence="3" type="ORF">ALQ64_102192</name>
</gene>
<reference evidence="3 5" key="2">
    <citation type="submission" date="2018-08" db="EMBL/GenBank/DDBJ databases">
        <title>Recombination of ecologically and evolutionarily significant loci maintains genetic cohesion in the Pseudomonas syringae species complex.</title>
        <authorList>
            <person name="Dillon M."/>
            <person name="Thakur S."/>
            <person name="Almeida R.N.D."/>
            <person name="Weir B.S."/>
            <person name="Guttman D.S."/>
        </authorList>
    </citation>
    <scope>NUCLEOTIDE SEQUENCE [LARGE SCALE GENOMIC DNA]</scope>
    <source>
        <strain evidence="3 5">ICMP 2821</strain>
    </source>
</reference>